<dbReference type="GO" id="GO:0006310">
    <property type="term" value="P:DNA recombination"/>
    <property type="evidence" value="ECO:0007669"/>
    <property type="project" value="UniProtKB-KW"/>
</dbReference>
<comment type="catalytic activity">
    <reaction evidence="1">
        <text>ATP + H2O = ADP + phosphate + H(+)</text>
        <dbReference type="Rhea" id="RHEA:13065"/>
        <dbReference type="ChEBI" id="CHEBI:15377"/>
        <dbReference type="ChEBI" id="CHEBI:15378"/>
        <dbReference type="ChEBI" id="CHEBI:30616"/>
        <dbReference type="ChEBI" id="CHEBI:43474"/>
        <dbReference type="ChEBI" id="CHEBI:456216"/>
        <dbReference type="EC" id="5.6.2.3"/>
    </reaction>
</comment>
<dbReference type="GO" id="GO:0006281">
    <property type="term" value="P:DNA repair"/>
    <property type="evidence" value="ECO:0007669"/>
    <property type="project" value="UniProtKB-KW"/>
</dbReference>
<dbReference type="Proteomes" id="UP000027586">
    <property type="component" value="Unassembled WGS sequence"/>
</dbReference>
<dbReference type="InterPro" id="IPR049163">
    <property type="entry name" value="Pif1-like_2B_dom"/>
</dbReference>
<sequence>MKTTYKYRIKKYCIIFPPIPKFYFHRVFSCPANPRQRICASCHQPGHSRNTHRDCPANPTRRAASLQIADDHSTHHTTSDNNNQTTQPRCRNCGQLGHSRRSNRNCRNNPANTNHATINTTADTNVLHNNAQHTQRQHIHRYYEARVLPSEYHPTANPRANIGPDGRHSFGEMSSTCPHCHAKTWIAERIETSMQNPKYTFCCNKGKVSLRLPPPPPAPLLDLLTAQDDNSINFRLQIRGYNMAFAFTSIRAQLDTDLANATSGVYTFRVNGVVHHSIASSMLPPTPQQLGFSQIYICDSNHQVNIRARLNGGLDHHIVQQLQQMLFDHNPLAQVYRRAAEQLDNHPENDFVITMHSDRSSSRGHRGQFLLPASGEIAAVVPIYSSTAYRDIIIQRRRNGLLRIDELHPLYDPLHYVLIFPRGDFHTMPSHYILNILKNDSHIGLTARQTTDPDNEDHTVTAMRYMHISCKIVMTFTWCTMVVSSTNLLSICILRWNTSVFVISKRTKKSYDPNHCKVSLMLHMGNETARDIGSNMILPPSFIGGPRDMHARYQDAMAIVRSLGDPDLFITFTCNPAWPEITSALKPGQHATDRPDLTNCIFRIKCDLLMKDLTKRHILGKVVADFKVIEFQKRGLPHAHILLILDESCKPEGPRDYDEIVSAEIPDPDTHPAAYDTVTRLMMHGPCGPTFPNAPCMIDGRCSKRYPKEFAEETTDTPSGNTPLYKRPNNGRSYRVSNFVSLDNRWVVPHNVPLCTKYNAHINVEICNGSQAVKYLYKYVFKGHDKALVSMRQTISRRQQQNPSEDPEPVNEIQLYQDARYVSASEAIWRLFAFSLFHRSPAVQLLLLHLPNQQAVYYRETDDLDTVVQRTSDRPTTLLAFFDLNRRDPTARQYCYHEIPLHYVWKKSPRPYHWAPRQRGRGTIGRLPFVSPRDSERFALRLLLHKVPGPRSFEELRRVDNDQYDTFVDAARARGFLDNDEEYDHCLQEAISHMTSAYQLRQLFVTILVFGIPSHPGLLWQNHASSLCDDYQWHYIANELDVDMGRCIAEALKDIHHLVDQHNMTLENFHGMPSLPDNSVFMQPLPPLRQLQESSSTSSTAVTHQDSEHRIAALNVQQRAIFDTIIHAIQDNAVQQRIFFIDGPGGSGKTFLYNALLHYLRTHLDLSSIAVASTGVAALLLLDGATAHSMFKIPIEGLHKASTCTIPVQSDRARKIRSAALIVWDEAPMMNRWAIEAVDRTLRDIMSRNDPTLQDTPFGGKVVVFGGDFRQTLPVVENGNRAQTTAASLSRSSIWPHVQSCPLTINMRLQNLNDDTHHAQQQRRFAQYLLDIGEGRIPTIANNSEYIRIDRDVQCLAGSNIYQLIDTIYPNLSNTTASDAVHLARHAILTTTNICVDRINAIATNLFPGHAHVYLSFDSLSSTSDDGANDLPLEYLNSVNPKGLPPHQLSLKINQPVILLRNLRPDRGLCNGTKLISRALNDFYIEAEIVSTGHHNGSRVLIPRIKLFSKLPGTPHELSRKQLPVRPAFAMTINKSQGQTLSRVGVYLPAPVFSHGQLYVAFSRVTDFHNLHVMAEQDDHTQIHTTKNIVYPEVLT</sequence>
<reference evidence="6" key="1">
    <citation type="submission" date="2013-08" db="EMBL/GenBank/DDBJ databases">
        <title>Gene expansion shapes genome architecture in the human pathogen Lichtheimia corymbifera: an evolutionary genomics analysis in the ancient terrestrial Mucorales (Mucoromycotina).</title>
        <authorList>
            <person name="Schwartze V.U."/>
            <person name="Winter S."/>
            <person name="Shelest E."/>
            <person name="Marcet-Houben M."/>
            <person name="Horn F."/>
            <person name="Wehner S."/>
            <person name="Hoffmann K."/>
            <person name="Riege K."/>
            <person name="Sammeth M."/>
            <person name="Nowrousian M."/>
            <person name="Valiante V."/>
            <person name="Linde J."/>
            <person name="Jacobsen I.D."/>
            <person name="Marz M."/>
            <person name="Brakhage A.A."/>
            <person name="Gabaldon T."/>
            <person name="Bocker S."/>
            <person name="Voigt K."/>
        </authorList>
    </citation>
    <scope>NUCLEOTIDE SEQUENCE [LARGE SCALE GENOMIC DNA]</scope>
    <source>
        <strain evidence="6">FSU 9682</strain>
    </source>
</reference>
<dbReference type="Pfam" id="PF05970">
    <property type="entry name" value="PIF1"/>
    <property type="match status" value="1"/>
</dbReference>
<dbReference type="STRING" id="1263082.A0A068SGV9"/>
<evidence type="ECO:0000313" key="6">
    <source>
        <dbReference type="EMBL" id="CDH61588.1"/>
    </source>
</evidence>
<feature type="compositionally biased region" description="Low complexity" evidence="2">
    <location>
        <begin position="105"/>
        <end position="119"/>
    </location>
</feature>
<keyword evidence="1" id="KW-0234">DNA repair</keyword>
<dbReference type="OrthoDB" id="1075553at2759"/>
<dbReference type="InterPro" id="IPR025476">
    <property type="entry name" value="Helitron_helicase-like"/>
</dbReference>
<dbReference type="VEuPathDB" id="FungiDB:LCOR_12363.1"/>
<dbReference type="PANTHER" id="PTHR10492">
    <property type="match status" value="1"/>
</dbReference>
<dbReference type="Gene3D" id="3.40.50.300">
    <property type="entry name" value="P-loop containing nucleotide triphosphate hydrolases"/>
    <property type="match status" value="1"/>
</dbReference>
<dbReference type="EC" id="5.6.2.3" evidence="1"/>
<dbReference type="GO" id="GO:0000723">
    <property type="term" value="P:telomere maintenance"/>
    <property type="evidence" value="ECO:0007669"/>
    <property type="project" value="InterPro"/>
</dbReference>
<organism evidence="6 7">
    <name type="scientific">Lichtheimia corymbifera JMRC:FSU:9682</name>
    <dbReference type="NCBI Taxonomy" id="1263082"/>
    <lineage>
        <taxon>Eukaryota</taxon>
        <taxon>Fungi</taxon>
        <taxon>Fungi incertae sedis</taxon>
        <taxon>Mucoromycota</taxon>
        <taxon>Mucoromycotina</taxon>
        <taxon>Mucoromycetes</taxon>
        <taxon>Mucorales</taxon>
        <taxon>Lichtheimiaceae</taxon>
        <taxon>Lichtheimia</taxon>
    </lineage>
</organism>
<accession>A0A068SGV9</accession>
<dbReference type="InterPro" id="IPR010285">
    <property type="entry name" value="DNA_helicase_pif1-like_DEAD"/>
</dbReference>
<feature type="domain" description="Helitron helicase-like" evidence="4">
    <location>
        <begin position="496"/>
        <end position="643"/>
    </location>
</feature>
<dbReference type="GO" id="GO:0043139">
    <property type="term" value="F:5'-3' DNA helicase activity"/>
    <property type="evidence" value="ECO:0007669"/>
    <property type="project" value="UniProtKB-EC"/>
</dbReference>
<comment type="similarity">
    <text evidence="1">Belongs to the helicase family.</text>
</comment>
<evidence type="ECO:0000256" key="1">
    <source>
        <dbReference type="RuleBase" id="RU363044"/>
    </source>
</evidence>
<dbReference type="Pfam" id="PF14214">
    <property type="entry name" value="Helitron_like_N"/>
    <property type="match status" value="1"/>
</dbReference>
<keyword evidence="7" id="KW-1185">Reference proteome</keyword>
<feature type="compositionally biased region" description="Polar residues" evidence="2">
    <location>
        <begin position="79"/>
        <end position="89"/>
    </location>
</feature>
<feature type="domain" description="DNA helicase Pif1-like 2B" evidence="5">
    <location>
        <begin position="1434"/>
        <end position="1476"/>
    </location>
</feature>
<dbReference type="InterPro" id="IPR027417">
    <property type="entry name" value="P-loop_NTPase"/>
</dbReference>
<evidence type="ECO:0000256" key="2">
    <source>
        <dbReference type="SAM" id="MobiDB-lite"/>
    </source>
</evidence>
<evidence type="ECO:0000259" key="3">
    <source>
        <dbReference type="Pfam" id="PF05970"/>
    </source>
</evidence>
<protein>
    <recommendedName>
        <fullName evidence="1">ATP-dependent DNA helicase</fullName>
        <ecNumber evidence="1">5.6.2.3</ecNumber>
    </recommendedName>
</protein>
<dbReference type="EMBL" id="CBTN010000207">
    <property type="protein sequence ID" value="CDH61588.1"/>
    <property type="molecule type" value="Genomic_DNA"/>
</dbReference>
<comment type="caution">
    <text evidence="6">The sequence shown here is derived from an EMBL/GenBank/DDBJ whole genome shotgun (WGS) entry which is preliminary data.</text>
</comment>
<name>A0A068SGV9_9FUNG</name>
<feature type="region of interest" description="Disordered" evidence="2">
    <location>
        <begin position="72"/>
        <end position="119"/>
    </location>
</feature>
<proteinExistence type="inferred from homology"/>
<dbReference type="Pfam" id="PF21530">
    <property type="entry name" value="Pif1_2B_dom"/>
    <property type="match status" value="1"/>
</dbReference>
<evidence type="ECO:0000259" key="5">
    <source>
        <dbReference type="Pfam" id="PF21530"/>
    </source>
</evidence>
<dbReference type="PANTHER" id="PTHR10492:SF57">
    <property type="entry name" value="ATP-DEPENDENT DNA HELICASE"/>
    <property type="match status" value="1"/>
</dbReference>
<keyword evidence="1" id="KW-0227">DNA damage</keyword>
<dbReference type="SUPFAM" id="SSF52540">
    <property type="entry name" value="P-loop containing nucleoside triphosphate hydrolases"/>
    <property type="match status" value="2"/>
</dbReference>
<keyword evidence="1" id="KW-0347">Helicase</keyword>
<feature type="domain" description="DNA helicase Pif1-like DEAD-box helicase" evidence="3">
    <location>
        <begin position="1114"/>
        <end position="1339"/>
    </location>
</feature>
<evidence type="ECO:0000259" key="4">
    <source>
        <dbReference type="Pfam" id="PF14214"/>
    </source>
</evidence>
<keyword evidence="1" id="KW-0378">Hydrolase</keyword>
<keyword evidence="1" id="KW-0067">ATP-binding</keyword>
<evidence type="ECO:0000313" key="7">
    <source>
        <dbReference type="Proteomes" id="UP000027586"/>
    </source>
</evidence>
<dbReference type="CDD" id="cd18809">
    <property type="entry name" value="SF1_C_RecD"/>
    <property type="match status" value="1"/>
</dbReference>
<keyword evidence="1" id="KW-0547">Nucleotide-binding</keyword>
<dbReference type="GO" id="GO:0016887">
    <property type="term" value="F:ATP hydrolysis activity"/>
    <property type="evidence" value="ECO:0007669"/>
    <property type="project" value="RHEA"/>
</dbReference>
<keyword evidence="1" id="KW-0233">DNA recombination</keyword>
<gene>
    <name evidence="6" type="ORF">LCOR_12363.1</name>
</gene>
<comment type="cofactor">
    <cofactor evidence="1">
        <name>Mg(2+)</name>
        <dbReference type="ChEBI" id="CHEBI:18420"/>
    </cofactor>
</comment>
<dbReference type="GO" id="GO:0005524">
    <property type="term" value="F:ATP binding"/>
    <property type="evidence" value="ECO:0007669"/>
    <property type="project" value="UniProtKB-KW"/>
</dbReference>